<dbReference type="InterPro" id="IPR029510">
    <property type="entry name" value="Ald_DH_CS_GLU"/>
</dbReference>
<evidence type="ECO:0000256" key="4">
    <source>
        <dbReference type="RuleBase" id="RU003345"/>
    </source>
</evidence>
<dbReference type="Gene3D" id="3.40.309.10">
    <property type="entry name" value="Aldehyde Dehydrogenase, Chain A, domain 2"/>
    <property type="match status" value="1"/>
</dbReference>
<dbReference type="SUPFAM" id="SSF53720">
    <property type="entry name" value="ALDH-like"/>
    <property type="match status" value="1"/>
</dbReference>
<dbReference type="Gene3D" id="3.40.605.10">
    <property type="entry name" value="Aldehyde Dehydrogenase, Chain A, domain 1"/>
    <property type="match status" value="1"/>
</dbReference>
<evidence type="ECO:0000259" key="5">
    <source>
        <dbReference type="Pfam" id="PF00171"/>
    </source>
</evidence>
<accession>A0AA37T4M9</accession>
<keyword evidence="2 4" id="KW-0560">Oxidoreductase</keyword>
<dbReference type="InterPro" id="IPR016163">
    <property type="entry name" value="Ald_DH_C"/>
</dbReference>
<dbReference type="FunFam" id="3.40.309.10:FF:000012">
    <property type="entry name" value="Betaine aldehyde dehydrogenase"/>
    <property type="match status" value="1"/>
</dbReference>
<dbReference type="FunFam" id="3.40.605.10:FF:000007">
    <property type="entry name" value="NAD/NADP-dependent betaine aldehyde dehydrogenase"/>
    <property type="match status" value="1"/>
</dbReference>
<comment type="similarity">
    <text evidence="1 4">Belongs to the aldehyde dehydrogenase family.</text>
</comment>
<feature type="domain" description="Aldehyde dehydrogenase" evidence="5">
    <location>
        <begin position="31"/>
        <end position="489"/>
    </location>
</feature>
<dbReference type="EMBL" id="BSPD01000021">
    <property type="protein sequence ID" value="GLS25093.1"/>
    <property type="molecule type" value="Genomic_DNA"/>
</dbReference>
<keyword evidence="7" id="KW-1185">Reference proteome</keyword>
<proteinExistence type="inferred from homology"/>
<gene>
    <name evidence="6" type="primary">aldA</name>
    <name evidence="6" type="ORF">GCM10007877_08070</name>
</gene>
<evidence type="ECO:0000313" key="6">
    <source>
        <dbReference type="EMBL" id="GLS25093.1"/>
    </source>
</evidence>
<dbReference type="PROSITE" id="PS00687">
    <property type="entry name" value="ALDEHYDE_DEHYDR_GLU"/>
    <property type="match status" value="1"/>
</dbReference>
<reference evidence="6 7" key="1">
    <citation type="journal article" date="2014" name="Int. J. Syst. Evol. Microbiol.">
        <title>Complete genome sequence of Corynebacterium casei LMG S-19264T (=DSM 44701T), isolated from a smear-ripened cheese.</title>
        <authorList>
            <consortium name="US DOE Joint Genome Institute (JGI-PGF)"/>
            <person name="Walter F."/>
            <person name="Albersmeier A."/>
            <person name="Kalinowski J."/>
            <person name="Ruckert C."/>
        </authorList>
    </citation>
    <scope>NUCLEOTIDE SEQUENCE [LARGE SCALE GENOMIC DNA]</scope>
    <source>
        <strain evidence="6 7">NBRC 110095</strain>
    </source>
</reference>
<dbReference type="RefSeq" id="WP_232592754.1">
    <property type="nucleotide sequence ID" value="NZ_BSPD01000021.1"/>
</dbReference>
<name>A0AA37T4M9_9GAMM</name>
<dbReference type="InterPro" id="IPR015590">
    <property type="entry name" value="Aldehyde_DH_dom"/>
</dbReference>
<dbReference type="Pfam" id="PF00171">
    <property type="entry name" value="Aldedh"/>
    <property type="match status" value="1"/>
</dbReference>
<dbReference type="Proteomes" id="UP001156870">
    <property type="component" value="Unassembled WGS sequence"/>
</dbReference>
<dbReference type="InterPro" id="IPR016162">
    <property type="entry name" value="Ald_DH_N"/>
</dbReference>
<comment type="caution">
    <text evidence="6">The sequence shown here is derived from an EMBL/GenBank/DDBJ whole genome shotgun (WGS) entry which is preliminary data.</text>
</comment>
<organism evidence="6 7">
    <name type="scientific">Marinibactrum halimedae</name>
    <dbReference type="NCBI Taxonomy" id="1444977"/>
    <lineage>
        <taxon>Bacteria</taxon>
        <taxon>Pseudomonadati</taxon>
        <taxon>Pseudomonadota</taxon>
        <taxon>Gammaproteobacteria</taxon>
        <taxon>Cellvibrionales</taxon>
        <taxon>Cellvibrionaceae</taxon>
        <taxon>Marinibactrum</taxon>
    </lineage>
</organism>
<dbReference type="PANTHER" id="PTHR11699">
    <property type="entry name" value="ALDEHYDE DEHYDROGENASE-RELATED"/>
    <property type="match status" value="1"/>
</dbReference>
<dbReference type="InterPro" id="IPR016161">
    <property type="entry name" value="Ald_DH/histidinol_DH"/>
</dbReference>
<sequence length="494" mass="54185">MTTQQQQAYEWAKSKKANYINGQWQPPERLYLCHNPATNTPIGEVPSTNQHELDEAVSAARNSFHNGWGNYSRRERAKALIQAGQIIREHQEELAALITLENGKLYRESLEDDMPDTADLFDYFAGWTDKFYGETAPVEPGFVNYIQREAVGVCGLIIPWNFPLLLAMWKIAPALCLGNTVVVKPSEETPYSLLRTLELWDAAGVFPPGTINVVCGAGDVGSLITHHPDIDKVSFTGSTATGKKIVLGSGESNLKTVTLELGGKAPVLLFEDTPDLDAAIERCFHVAYSQKGEKCTEPTRLLIHDSIYETVSQKMTERVNGIVCGDPYDADAYQGAQSCQAQFEKIMGYIESGKKAGATLLAGGEALTLPGEYKNGFYVQPTLFGNVDNQLAIAREEIFGPVLILQSFSDEEQAITLTNDTIYGLAAGLYTADVSRAHRVASAIDAGQVFVNRYGCYDFASPFGGFKQSGWGKEMGIHVLSAYSRVKSVWIAYD</sequence>
<dbReference type="AlphaFoldDB" id="A0AA37T4M9"/>
<protein>
    <submittedName>
        <fullName evidence="6">Aldehyde dehydrogenase</fullName>
    </submittedName>
</protein>
<evidence type="ECO:0000313" key="7">
    <source>
        <dbReference type="Proteomes" id="UP001156870"/>
    </source>
</evidence>
<evidence type="ECO:0000256" key="2">
    <source>
        <dbReference type="ARBA" id="ARBA00023002"/>
    </source>
</evidence>
<evidence type="ECO:0000256" key="1">
    <source>
        <dbReference type="ARBA" id="ARBA00009986"/>
    </source>
</evidence>
<evidence type="ECO:0000256" key="3">
    <source>
        <dbReference type="PROSITE-ProRule" id="PRU10007"/>
    </source>
</evidence>
<feature type="active site" evidence="3">
    <location>
        <position position="260"/>
    </location>
</feature>
<dbReference type="GO" id="GO:0016620">
    <property type="term" value="F:oxidoreductase activity, acting on the aldehyde or oxo group of donors, NAD or NADP as acceptor"/>
    <property type="evidence" value="ECO:0007669"/>
    <property type="project" value="InterPro"/>
</dbReference>